<dbReference type="EMBL" id="CP014476">
    <property type="protein sequence ID" value="AMK78429.1"/>
    <property type="molecule type" value="Genomic_DNA"/>
</dbReference>
<evidence type="ECO:0000313" key="1">
    <source>
        <dbReference type="EMBL" id="AMK78429.1"/>
    </source>
</evidence>
<accession>A0A126T8K8</accession>
<dbReference type="STRING" id="1538553.JT25_018355"/>
<reference evidence="1 2" key="1">
    <citation type="journal article" date="2015" name="Environ. Microbiol.">
        <title>Methane oxidation coupled to nitrate reduction under hypoxia by the Gammaproteobacterium Methylomonas denitrificans, sp. nov. type strain FJG1.</title>
        <authorList>
            <person name="Kits K.D."/>
            <person name="Klotz M.G."/>
            <person name="Stein L.Y."/>
        </authorList>
    </citation>
    <scope>NUCLEOTIDE SEQUENCE [LARGE SCALE GENOMIC DNA]</scope>
    <source>
        <strain evidence="1 2">FJG1</strain>
    </source>
</reference>
<dbReference type="KEGG" id="mdn:JT25_018355"/>
<organism evidence="1 2">
    <name type="scientific">Methylomonas denitrificans</name>
    <dbReference type="NCBI Taxonomy" id="1538553"/>
    <lineage>
        <taxon>Bacteria</taxon>
        <taxon>Pseudomonadati</taxon>
        <taxon>Pseudomonadota</taxon>
        <taxon>Gammaproteobacteria</taxon>
        <taxon>Methylococcales</taxon>
        <taxon>Methylococcaceae</taxon>
        <taxon>Methylomonas</taxon>
    </lineage>
</organism>
<gene>
    <name evidence="1" type="ORF">JT25_018355</name>
</gene>
<proteinExistence type="predicted"/>
<sequence length="77" mass="8594">MGLLAYTKDSQLYNLSDRRFLLNTHHAAIGLNFVGKATIKHTANARRDSLFPYKPDNSPSRLPSLTAWHRGAIIAAM</sequence>
<name>A0A126T8K8_9GAMM</name>
<evidence type="ECO:0000313" key="2">
    <source>
        <dbReference type="Proteomes" id="UP000030512"/>
    </source>
</evidence>
<keyword evidence="2" id="KW-1185">Reference proteome</keyword>
<dbReference type="Proteomes" id="UP000030512">
    <property type="component" value="Chromosome"/>
</dbReference>
<dbReference type="AlphaFoldDB" id="A0A126T8K8"/>
<protein>
    <submittedName>
        <fullName evidence="1">Uncharacterized protein</fullName>
    </submittedName>
</protein>